<feature type="region of interest" description="Disordered" evidence="6">
    <location>
        <begin position="1"/>
        <end position="107"/>
    </location>
</feature>
<comment type="similarity">
    <text evidence="1 3 5">Belongs to the GrpE family.</text>
</comment>
<keyword evidence="3" id="KW-0963">Cytoplasm</keyword>
<gene>
    <name evidence="3" type="primary">grpE</name>
    <name evidence="7" type="ORF">M3M28_11730</name>
</gene>
<evidence type="ECO:0000256" key="5">
    <source>
        <dbReference type="RuleBase" id="RU004478"/>
    </source>
</evidence>
<comment type="subunit">
    <text evidence="3">Homodimer.</text>
</comment>
<dbReference type="PRINTS" id="PR00773">
    <property type="entry name" value="GRPEPROTEIN"/>
</dbReference>
<dbReference type="PANTHER" id="PTHR21237:SF23">
    <property type="entry name" value="GRPE PROTEIN HOMOLOG, MITOCHONDRIAL"/>
    <property type="match status" value="1"/>
</dbReference>
<evidence type="ECO:0000256" key="6">
    <source>
        <dbReference type="SAM" id="MobiDB-lite"/>
    </source>
</evidence>
<dbReference type="Gene3D" id="3.90.20.20">
    <property type="match status" value="1"/>
</dbReference>
<proteinExistence type="inferred from homology"/>
<evidence type="ECO:0000256" key="3">
    <source>
        <dbReference type="HAMAP-Rule" id="MF_01151"/>
    </source>
</evidence>
<organism evidence="7">
    <name type="scientific">Gulosibacter sediminis</name>
    <dbReference type="NCBI Taxonomy" id="1729695"/>
    <lineage>
        <taxon>Bacteria</taxon>
        <taxon>Bacillati</taxon>
        <taxon>Actinomycetota</taxon>
        <taxon>Actinomycetes</taxon>
        <taxon>Micrococcales</taxon>
        <taxon>Microbacteriaceae</taxon>
        <taxon>Gulosibacter</taxon>
    </lineage>
</organism>
<name>A0ABY4MYB1_9MICO</name>
<dbReference type="Pfam" id="PF01025">
    <property type="entry name" value="GrpE"/>
    <property type="match status" value="1"/>
</dbReference>
<feature type="compositionally biased region" description="Basic and acidic residues" evidence="6">
    <location>
        <begin position="10"/>
        <end position="33"/>
    </location>
</feature>
<dbReference type="Gene3D" id="2.30.22.10">
    <property type="entry name" value="Head domain of nucleotide exchange factor GrpE"/>
    <property type="match status" value="1"/>
</dbReference>
<dbReference type="PROSITE" id="PS01071">
    <property type="entry name" value="GRPE"/>
    <property type="match status" value="1"/>
</dbReference>
<dbReference type="EMBL" id="CP097160">
    <property type="protein sequence ID" value="UQN14695.1"/>
    <property type="molecule type" value="Genomic_DNA"/>
</dbReference>
<evidence type="ECO:0000256" key="1">
    <source>
        <dbReference type="ARBA" id="ARBA00009054"/>
    </source>
</evidence>
<comment type="subcellular location">
    <subcellularLocation>
        <location evidence="3">Cytoplasm</location>
    </subcellularLocation>
</comment>
<dbReference type="HAMAP" id="MF_01151">
    <property type="entry name" value="GrpE"/>
    <property type="match status" value="1"/>
</dbReference>
<evidence type="ECO:0000256" key="4">
    <source>
        <dbReference type="RuleBase" id="RU000639"/>
    </source>
</evidence>
<dbReference type="InterPro" id="IPR013805">
    <property type="entry name" value="GrpE_CC"/>
</dbReference>
<comment type="function">
    <text evidence="3 4">Participates actively in the response to hyperosmotic and heat shock by preventing the aggregation of stress-denatured proteins, in association with DnaK and GrpE. It is the nucleotide exchange factor for DnaK and may function as a thermosensor. Unfolded proteins bind initially to DnaJ; upon interaction with the DnaJ-bound protein, DnaK hydrolyzes its bound ATP, resulting in the formation of a stable complex. GrpE releases ADP from DnaK; ATP binding to DnaK triggers the release of the substrate protein, thus completing the reaction cycle. Several rounds of ATP-dependent interactions between DnaJ, DnaK and GrpE are required for fully efficient folding.</text>
</comment>
<dbReference type="SUPFAM" id="SSF51064">
    <property type="entry name" value="Head domain of nucleotide exchange factor GrpE"/>
    <property type="match status" value="1"/>
</dbReference>
<accession>A0ABY4MYB1</accession>
<evidence type="ECO:0000313" key="7">
    <source>
        <dbReference type="EMBL" id="UQN14695.1"/>
    </source>
</evidence>
<reference evidence="7" key="1">
    <citation type="submission" date="2022-05" db="EMBL/GenBank/DDBJ databases">
        <title>Complete genome sequence of toluene-degrading Gulosibacter sediminis strain ACHW.36C.</title>
        <authorList>
            <person name="Wai A.C."/>
            <person name="Lai G.K."/>
            <person name="Griffin S.D."/>
            <person name="Leung F.C."/>
        </authorList>
    </citation>
    <scope>NUCLEOTIDE SEQUENCE [LARGE SCALE GENOMIC DNA]</scope>
    <source>
        <strain evidence="7">ACHW.36C</strain>
    </source>
</reference>
<feature type="compositionally biased region" description="Basic and acidic residues" evidence="6">
    <location>
        <begin position="98"/>
        <end position="107"/>
    </location>
</feature>
<dbReference type="PANTHER" id="PTHR21237">
    <property type="entry name" value="GRPE PROTEIN"/>
    <property type="match status" value="1"/>
</dbReference>
<dbReference type="InterPro" id="IPR009012">
    <property type="entry name" value="GrpE_head"/>
</dbReference>
<keyword evidence="2 3" id="KW-0143">Chaperone</keyword>
<keyword evidence="3 4" id="KW-0346">Stress response</keyword>
<dbReference type="CDD" id="cd00446">
    <property type="entry name" value="GrpE"/>
    <property type="match status" value="1"/>
</dbReference>
<protein>
    <recommendedName>
        <fullName evidence="3 4">Protein GrpE</fullName>
    </recommendedName>
    <alternativeName>
        <fullName evidence="3">HSP-70 cofactor</fullName>
    </alternativeName>
</protein>
<dbReference type="SUPFAM" id="SSF58014">
    <property type="entry name" value="Coiled-coil domain of nucleotide exchange factor GrpE"/>
    <property type="match status" value="1"/>
</dbReference>
<sequence length="236" mass="25500">MSDQNPNDNQNEREEPIVNDKRRIDPETGKVRGEGSAAADAEVESDASGTDSAPAGDEAAEDLPTISEDDLNSLLEEAMQASTASDSQGDAEPEPANEEEHSYLTDLKRVQAEYANFRRRTEREKEELAALSTAKAAKQLLPVLDDLDRADAAGDLPEGSSFQVIASKLRAAIERLGVVRYGEKGEPFDPQQHEAIAQLPNPEVTEATIADVVEVGYRIGDREIRAAKVAVFVPAS</sequence>
<dbReference type="InterPro" id="IPR000740">
    <property type="entry name" value="GrpE"/>
</dbReference>
<evidence type="ECO:0000256" key="2">
    <source>
        <dbReference type="ARBA" id="ARBA00023186"/>
    </source>
</evidence>